<sequence length="140" mass="15040">MASHAEERATQPTAPPAANPAMTAQEPGPSKNPAAPTESSASETESSSQDSRNQIAAEEQQQGVRRREGRQRQVYEYQQGEDGSTAQQVAPQNGQQVQSKGKGAPSVRLDMDLDVDIELKAKIQGDLTLSILGGNQERKK</sequence>
<evidence type="ECO:0000256" key="1">
    <source>
        <dbReference type="SAM" id="MobiDB-lite"/>
    </source>
</evidence>
<name>A0AAD9ELH7_9PEZI</name>
<reference evidence="2" key="1">
    <citation type="submission" date="2023-01" db="EMBL/GenBank/DDBJ databases">
        <title>Colletotrichum chrysophilum M932 genome sequence.</title>
        <authorList>
            <person name="Baroncelli R."/>
        </authorList>
    </citation>
    <scope>NUCLEOTIDE SEQUENCE</scope>
    <source>
        <strain evidence="2">M932</strain>
    </source>
</reference>
<dbReference type="PANTHER" id="PTHR35587">
    <property type="entry name" value="EXPRESSED PROTEIN"/>
    <property type="match status" value="1"/>
</dbReference>
<evidence type="ECO:0000313" key="3">
    <source>
        <dbReference type="Proteomes" id="UP001243330"/>
    </source>
</evidence>
<accession>A0AAD9ELH7</accession>
<dbReference type="PANTHER" id="PTHR35587:SF4">
    <property type="match status" value="1"/>
</dbReference>
<comment type="caution">
    <text evidence="2">The sequence shown here is derived from an EMBL/GenBank/DDBJ whole genome shotgun (WGS) entry which is preliminary data.</text>
</comment>
<dbReference type="AlphaFoldDB" id="A0AAD9ELH7"/>
<feature type="region of interest" description="Disordered" evidence="1">
    <location>
        <begin position="1"/>
        <end position="106"/>
    </location>
</feature>
<keyword evidence="3" id="KW-1185">Reference proteome</keyword>
<proteinExistence type="predicted"/>
<dbReference type="Proteomes" id="UP001243330">
    <property type="component" value="Unassembled WGS sequence"/>
</dbReference>
<dbReference type="EMBL" id="JAQOWY010000156">
    <property type="protein sequence ID" value="KAK1848986.1"/>
    <property type="molecule type" value="Genomic_DNA"/>
</dbReference>
<feature type="compositionally biased region" description="Low complexity" evidence="1">
    <location>
        <begin position="33"/>
        <end position="48"/>
    </location>
</feature>
<evidence type="ECO:0000313" key="2">
    <source>
        <dbReference type="EMBL" id="KAK1848986.1"/>
    </source>
</evidence>
<gene>
    <name evidence="2" type="ORF">CCHR01_08404</name>
</gene>
<feature type="compositionally biased region" description="Low complexity" evidence="1">
    <location>
        <begin position="72"/>
        <end position="98"/>
    </location>
</feature>
<protein>
    <submittedName>
        <fullName evidence="2">Uncharacterized protein</fullName>
    </submittedName>
</protein>
<organism evidence="2 3">
    <name type="scientific">Colletotrichum chrysophilum</name>
    <dbReference type="NCBI Taxonomy" id="1836956"/>
    <lineage>
        <taxon>Eukaryota</taxon>
        <taxon>Fungi</taxon>
        <taxon>Dikarya</taxon>
        <taxon>Ascomycota</taxon>
        <taxon>Pezizomycotina</taxon>
        <taxon>Sordariomycetes</taxon>
        <taxon>Hypocreomycetidae</taxon>
        <taxon>Glomerellales</taxon>
        <taxon>Glomerellaceae</taxon>
        <taxon>Colletotrichum</taxon>
        <taxon>Colletotrichum gloeosporioides species complex</taxon>
    </lineage>
</organism>